<feature type="compositionally biased region" description="Polar residues" evidence="1">
    <location>
        <begin position="33"/>
        <end position="42"/>
    </location>
</feature>
<feature type="compositionally biased region" description="Polar residues" evidence="1">
    <location>
        <begin position="1"/>
        <end position="15"/>
    </location>
</feature>
<dbReference type="AlphaFoldDB" id="A0A6M1KU37"/>
<evidence type="ECO:0000313" key="2">
    <source>
        <dbReference type="EMBL" id="NGM11549.1"/>
    </source>
</evidence>
<comment type="caution">
    <text evidence="2">The sequence shown here is derived from an EMBL/GenBank/DDBJ whole genome shotgun (WGS) entry which is preliminary data.</text>
</comment>
<proteinExistence type="predicted"/>
<organism evidence="2 3">
    <name type="scientific">Verrucosispora sioxanthis</name>
    <dbReference type="NCBI Taxonomy" id="2499994"/>
    <lineage>
        <taxon>Bacteria</taxon>
        <taxon>Bacillati</taxon>
        <taxon>Actinomycetota</taxon>
        <taxon>Actinomycetes</taxon>
        <taxon>Micromonosporales</taxon>
        <taxon>Micromonosporaceae</taxon>
        <taxon>Micromonospora</taxon>
    </lineage>
</organism>
<feature type="compositionally biased region" description="Low complexity" evidence="1">
    <location>
        <begin position="49"/>
        <end position="69"/>
    </location>
</feature>
<evidence type="ECO:0000313" key="3">
    <source>
        <dbReference type="Proteomes" id="UP000478148"/>
    </source>
</evidence>
<protein>
    <submittedName>
        <fullName evidence="2">Uncharacterized protein</fullName>
    </submittedName>
</protein>
<feature type="region of interest" description="Disordered" evidence="1">
    <location>
        <begin position="1"/>
        <end position="69"/>
    </location>
</feature>
<keyword evidence="3" id="KW-1185">Reference proteome</keyword>
<accession>A0A6M1KU37</accession>
<dbReference type="RefSeq" id="WP_164445436.1">
    <property type="nucleotide sequence ID" value="NZ_SAIY01000001.1"/>
</dbReference>
<dbReference type="Proteomes" id="UP000478148">
    <property type="component" value="Unassembled WGS sequence"/>
</dbReference>
<sequence length="69" mass="7152">MSSSTAQIAQCQASGSRRPGPVRQCRRNRGTARKTTTTGSAHQRSRCWPPVAAASAQAASSSSRPVAAP</sequence>
<gene>
    <name evidence="2" type="ORF">ENC19_02040</name>
</gene>
<name>A0A6M1KU37_9ACTN</name>
<dbReference type="EMBL" id="SAIY01000001">
    <property type="protein sequence ID" value="NGM11549.1"/>
    <property type="molecule type" value="Genomic_DNA"/>
</dbReference>
<evidence type="ECO:0000256" key="1">
    <source>
        <dbReference type="SAM" id="MobiDB-lite"/>
    </source>
</evidence>
<reference evidence="2 3" key="1">
    <citation type="submission" date="2020-02" db="EMBL/GenBank/DDBJ databases">
        <title>Draft Genome Sequence of Verrucosispora sp. Strain CWR15, Isolated from Gulf of Mexico Sponge.</title>
        <authorList>
            <person name="Kennedy S.J."/>
            <person name="Cella E."/>
            <person name="Azarian T."/>
            <person name="Baker B.J."/>
            <person name="Shaw L.N."/>
        </authorList>
    </citation>
    <scope>NUCLEOTIDE SEQUENCE [LARGE SCALE GENOMIC DNA]</scope>
    <source>
        <strain evidence="2 3">CWR15</strain>
    </source>
</reference>